<proteinExistence type="predicted"/>
<name>A0ABR3TDM7_9PEZI</name>
<reference evidence="1 2" key="1">
    <citation type="submission" date="2024-02" db="EMBL/GenBank/DDBJ databases">
        <title>De novo assembly and annotation of 12 fungi associated with fruit tree decline syndrome in Ontario, Canada.</title>
        <authorList>
            <person name="Sulman M."/>
            <person name="Ellouze W."/>
            <person name="Ilyukhin E."/>
        </authorList>
    </citation>
    <scope>NUCLEOTIDE SEQUENCE [LARGE SCALE GENOMIC DNA]</scope>
    <source>
        <strain evidence="1 2">M1-105</strain>
    </source>
</reference>
<comment type="caution">
    <text evidence="1">The sequence shown here is derived from an EMBL/GenBank/DDBJ whole genome shotgun (WGS) entry which is preliminary data.</text>
</comment>
<dbReference type="PANTHER" id="PTHR39596">
    <property type="match status" value="1"/>
</dbReference>
<dbReference type="Proteomes" id="UP001521116">
    <property type="component" value="Unassembled WGS sequence"/>
</dbReference>
<evidence type="ECO:0000313" key="1">
    <source>
        <dbReference type="EMBL" id="KAL1637507.1"/>
    </source>
</evidence>
<protein>
    <recommendedName>
        <fullName evidence="3">HET domain protein</fullName>
    </recommendedName>
</protein>
<gene>
    <name evidence="1" type="ORF">SLS56_000645</name>
</gene>
<dbReference type="EMBL" id="JAJVDC020000003">
    <property type="protein sequence ID" value="KAL1637507.1"/>
    <property type="molecule type" value="Genomic_DNA"/>
</dbReference>
<dbReference type="PANTHER" id="PTHR39596:SF4">
    <property type="entry name" value="HET DOMAIN PROTEIN (AFU_ORTHOLOGUE AFUA_3G03140)-RELATED"/>
    <property type="match status" value="1"/>
</dbReference>
<sequence length="755" mass="85193">MAEYIQQGPFTYTPGHVRKILEENLCVDRPAGAPGFPVVFNPLSTIFFFDDEGVSHSYDERSRNSHVQKWRHEYLAQLDGSEGHLERLDSAFSGLLRCNFRVPENELEEVIPKACALLSRLPAVPQQPGLEMDLTALDADLFLPGLPRTWENLRVVRFVDNNTIRLALNIVIDKGLSWYGPRTVELLDTIGEILQIGLQPYYGDDSIRQTLLTAFLWTSLQRLIMLHFSYILGLHLTGGYNFSLNEGVALLGKDLLQRVHRAGAGLPELNKAMCRCAFELLRSDRASVALDFRDFARRYDEALGGLPARCIVPERPAWPISCQWRSHQPKPCGGDNPHKCMRFKGAKIQDQSAHTASCTGDCPKLYWSEDSYRNGSGARAVSLQGTTNDKLVYCRSSERTMAISHDHQLRDEAIQNINSVFRDSRLTLVCDRDVQLIDASQPSLAVHERILAVLLVCDWNARAWTLLEAMRGRHDVWLLCRHDVPVSFRAALDDVHRRGSVALATLFLTAQHLLPSFRPVKAAQREGMRAMVRGLVSVEEAAMLLSHRHATRPGDEIVIWSLLVGETVPKDALDFWRRSLIVRTGFLVSSVPRLDKLGWSWAPVRPDMPEEGYRKGRDKLVFHQDGVKTEFADVVDDGLDAPWFVGEFPGRRGMPLRSNLANFVDSIVSPRQRLLRDISGRYLKNDRFGALLMPSSEGEGATPIAVRGDAGQLLFAVVGMNDETRQRWKWKGVVEVNDKEFSSLPSFKRRRIILC</sequence>
<keyword evidence="2" id="KW-1185">Reference proteome</keyword>
<evidence type="ECO:0008006" key="3">
    <source>
        <dbReference type="Google" id="ProtNLM"/>
    </source>
</evidence>
<organism evidence="1 2">
    <name type="scientific">Neofusicoccum ribis</name>
    <dbReference type="NCBI Taxonomy" id="45134"/>
    <lineage>
        <taxon>Eukaryota</taxon>
        <taxon>Fungi</taxon>
        <taxon>Dikarya</taxon>
        <taxon>Ascomycota</taxon>
        <taxon>Pezizomycotina</taxon>
        <taxon>Dothideomycetes</taxon>
        <taxon>Dothideomycetes incertae sedis</taxon>
        <taxon>Botryosphaeriales</taxon>
        <taxon>Botryosphaeriaceae</taxon>
        <taxon>Neofusicoccum</taxon>
    </lineage>
</organism>
<evidence type="ECO:0000313" key="2">
    <source>
        <dbReference type="Proteomes" id="UP001521116"/>
    </source>
</evidence>
<accession>A0ABR3TDM7</accession>